<dbReference type="InterPro" id="IPR011042">
    <property type="entry name" value="6-blade_b-propeller_TolB-like"/>
</dbReference>
<dbReference type="PANTHER" id="PTHR36842">
    <property type="entry name" value="PROTEIN TOLB HOMOLOG"/>
    <property type="match status" value="1"/>
</dbReference>
<dbReference type="SUPFAM" id="SSF69304">
    <property type="entry name" value="Tricorn protease N-terminal domain"/>
    <property type="match status" value="1"/>
</dbReference>
<keyword evidence="3" id="KW-1185">Reference proteome</keyword>
<dbReference type="PANTHER" id="PTHR36842:SF1">
    <property type="entry name" value="PROTEIN TOLB"/>
    <property type="match status" value="1"/>
</dbReference>
<sequence>MTNRIIFIPVFVCLGLLTGCFGYPRLVSYPFDPGGRSINSLASELNPQISGRYIVFTSDRRGSQDVYMFDTLTRNLVDLPGLNSLDTIASHPSVSEDGRYIVFAASRQGRSAIFLYDRETRQSRSLTNNLQAEVRNPAISADGSTIAFESSNNGQWDTLVYNRSGQPLNIPQDPR</sequence>
<accession>A0A367S421</accession>
<name>A0A367S421_9NOSO</name>
<evidence type="ECO:0000313" key="2">
    <source>
        <dbReference type="EMBL" id="RCJ42172.1"/>
    </source>
</evidence>
<comment type="similarity">
    <text evidence="1">Belongs to the TolB family.</text>
</comment>
<dbReference type="Proteomes" id="UP000252107">
    <property type="component" value="Unassembled WGS sequence"/>
</dbReference>
<dbReference type="InterPro" id="IPR011659">
    <property type="entry name" value="WD40"/>
</dbReference>
<reference evidence="2" key="1">
    <citation type="submission" date="2016-04" db="EMBL/GenBank/DDBJ databases">
        <authorList>
            <person name="Tabuchi Yagui T.R."/>
        </authorList>
    </citation>
    <scope>NUCLEOTIDE SEQUENCE [LARGE SCALE GENOMIC DNA]</scope>
    <source>
        <strain evidence="2">NIES-26</strain>
    </source>
</reference>
<protein>
    <submittedName>
        <fullName evidence="2">Tol biopolymer transporter periplasmic protein</fullName>
    </submittedName>
</protein>
<dbReference type="AlphaFoldDB" id="A0A367S421"/>
<comment type="caution">
    <text evidence="2">The sequence shown here is derived from an EMBL/GenBank/DDBJ whole genome shotgun (WGS) entry which is preliminary data.</text>
</comment>
<dbReference type="EMBL" id="LXQD01000012">
    <property type="protein sequence ID" value="RCJ42172.1"/>
    <property type="molecule type" value="Genomic_DNA"/>
</dbReference>
<evidence type="ECO:0000313" key="3">
    <source>
        <dbReference type="Proteomes" id="UP000252107"/>
    </source>
</evidence>
<gene>
    <name evidence="2" type="ORF">A6770_08140</name>
</gene>
<dbReference type="Pfam" id="PF07676">
    <property type="entry name" value="PD40"/>
    <property type="match status" value="3"/>
</dbReference>
<dbReference type="Gene3D" id="2.120.10.30">
    <property type="entry name" value="TolB, C-terminal domain"/>
    <property type="match status" value="1"/>
</dbReference>
<organism evidence="2 3">
    <name type="scientific">Nostoc minutum NIES-26</name>
    <dbReference type="NCBI Taxonomy" id="1844469"/>
    <lineage>
        <taxon>Bacteria</taxon>
        <taxon>Bacillati</taxon>
        <taxon>Cyanobacteriota</taxon>
        <taxon>Cyanophyceae</taxon>
        <taxon>Nostocales</taxon>
        <taxon>Nostocaceae</taxon>
        <taxon>Nostoc</taxon>
    </lineage>
</organism>
<evidence type="ECO:0000256" key="1">
    <source>
        <dbReference type="ARBA" id="ARBA00009820"/>
    </source>
</evidence>
<proteinExistence type="inferred from homology"/>
<dbReference type="PROSITE" id="PS51257">
    <property type="entry name" value="PROKAR_LIPOPROTEIN"/>
    <property type="match status" value="1"/>
</dbReference>